<dbReference type="Proteomes" id="UP001239213">
    <property type="component" value="Unassembled WGS sequence"/>
</dbReference>
<gene>
    <name evidence="1" type="ORF">CCUS01_05294</name>
</gene>
<sequence>MSKVPTSISGVHSVDRIESTFHCNSSTSIPYVYIFSGQIGRSNLEGRHLTDTKVVNVKGRKTLTVTVRVGGEGYITHRQTSVHTQVATLSGPGQRHQTNSKSPAISSLRTCTALHQLPEPLSSPPPLFRPAVLRRLVAVASPLRLRCAHLPGPPSTISTAKENPQPRRPWPTRVSTIANPCFWCPLLLFSLQNSHWSCASRRHPLENLHKLESYLARTKRGTRKNRANTTSGASRIQAQTVLRPLQSSTTSSLLLLPCSTLRIAATNIDRVPKQSVCSTTTTHAQTFPTPFLSFFSSCIVSSSAHSTPVSVSRIYFVHPRIQPPGLQRVYQLLTDALPLGSSLPTYSSHLKPVVVSKESETEIKSFLGFPSTATTR</sequence>
<proteinExistence type="predicted"/>
<dbReference type="EMBL" id="MPDP01000146">
    <property type="protein sequence ID" value="KAK1476189.1"/>
    <property type="molecule type" value="Genomic_DNA"/>
</dbReference>
<name>A0AAI9V8Z3_9PEZI</name>
<dbReference type="AlphaFoldDB" id="A0AAI9V8Z3"/>
<organism evidence="1 2">
    <name type="scientific">Colletotrichum cuscutae</name>
    <dbReference type="NCBI Taxonomy" id="1209917"/>
    <lineage>
        <taxon>Eukaryota</taxon>
        <taxon>Fungi</taxon>
        <taxon>Dikarya</taxon>
        <taxon>Ascomycota</taxon>
        <taxon>Pezizomycotina</taxon>
        <taxon>Sordariomycetes</taxon>
        <taxon>Hypocreomycetidae</taxon>
        <taxon>Glomerellales</taxon>
        <taxon>Glomerellaceae</taxon>
        <taxon>Colletotrichum</taxon>
        <taxon>Colletotrichum acutatum species complex</taxon>
    </lineage>
</organism>
<keyword evidence="2" id="KW-1185">Reference proteome</keyword>
<protein>
    <submittedName>
        <fullName evidence="1">Uncharacterized protein</fullName>
    </submittedName>
</protein>
<evidence type="ECO:0000313" key="2">
    <source>
        <dbReference type="Proteomes" id="UP001239213"/>
    </source>
</evidence>
<evidence type="ECO:0000313" key="1">
    <source>
        <dbReference type="EMBL" id="KAK1476189.1"/>
    </source>
</evidence>
<reference evidence="1" key="1">
    <citation type="submission" date="2016-11" db="EMBL/GenBank/DDBJ databases">
        <title>The genome sequence of Colletotrichum cuscutae.</title>
        <authorList>
            <person name="Baroncelli R."/>
        </authorList>
    </citation>
    <scope>NUCLEOTIDE SEQUENCE</scope>
    <source>
        <strain evidence="1">IMI 304802</strain>
    </source>
</reference>
<comment type="caution">
    <text evidence="1">The sequence shown here is derived from an EMBL/GenBank/DDBJ whole genome shotgun (WGS) entry which is preliminary data.</text>
</comment>
<accession>A0AAI9V8Z3</accession>